<sequence>MDGSLPLWGRPLDEYIDHYQFENIKQRGRLNEDPELTSTREAAAALSALARVGDGGGPDDSKALSAPVTIQNLRAILKLVPYPRAYRSIARPAVIGGCIKLMSGIKLNSRCSPFSYEYGYLCFRVLTIVLGICILDRSDLLDPSVRAMPVDHRTHPQLDVLQLLGHYVSSGIFQCLSKGGDGGLDWMFGWTKVKGRPEQSPLVNISEIELLSSMLWYDRETFFKALKSTYYPGISAVIFVLWRVSRHERGSTKLKFQSTVVKEISFRYNLLATSDQQHAITYMNIDILSSNSLAIWDKNTQQVDLEDCREVISAYIDRFNPTHTTLYGPMLVLHGPIFLRSVARFVTPGTEHFLPTVLKVTVERIWDEMKNPSEPHKPDVYVDSIRDTFANYATILQNGVFGRMNRPFFQELLDNIIDYDLIDLAARAMLMLELPSEPPAHALAGSADYLPCIKHFYGQLCVSMPKQYIYVMSDQCLPEWLKFRSYLTWYSEIRRLIPKDREHIKKCLDTWIDMGKSLGYQVHEKSRFKCDYARCHDPLGIDGVQFTCPICHSGAFCSARCQSLDWKFGGLQSVHGDSCVGAKALVKFQPSV</sequence>
<dbReference type="EMBL" id="JATN01000315">
    <property type="protein sequence ID" value="EUC63652.1"/>
    <property type="molecule type" value="Genomic_DNA"/>
</dbReference>
<reference evidence="2" key="1">
    <citation type="journal article" date="2014" name="Genome Announc.">
        <title>Draft genome sequence of the plant-pathogenic soil fungus Rhizoctonia solani anastomosis group 3 strain Rhs1AP.</title>
        <authorList>
            <person name="Cubeta M.A."/>
            <person name="Thomas E."/>
            <person name="Dean R.A."/>
            <person name="Jabaji S."/>
            <person name="Neate S.M."/>
            <person name="Tavantzis S."/>
            <person name="Toda T."/>
            <person name="Vilgalys R."/>
            <person name="Bharathan N."/>
            <person name="Fedorova-Abrams N."/>
            <person name="Pakala S.B."/>
            <person name="Pakala S.M."/>
            <person name="Zafar N."/>
            <person name="Joardar V."/>
            <person name="Losada L."/>
            <person name="Nierman W.C."/>
        </authorList>
    </citation>
    <scope>NUCLEOTIDE SEQUENCE [LARGE SCALE GENOMIC DNA]</scope>
    <source>
        <strain evidence="2">AG-3</strain>
    </source>
</reference>
<proteinExistence type="predicted"/>
<accession>X8JIS7</accession>
<gene>
    <name evidence="1" type="ORF">RSOL_514450</name>
</gene>
<name>X8JIS7_9AGAM</name>
<dbReference type="AlphaFoldDB" id="X8JIS7"/>
<dbReference type="Proteomes" id="UP000030108">
    <property type="component" value="Unassembled WGS sequence"/>
</dbReference>
<evidence type="ECO:0000313" key="2">
    <source>
        <dbReference type="Proteomes" id="UP000030108"/>
    </source>
</evidence>
<protein>
    <submittedName>
        <fullName evidence="1">Zf-MYND domain protein</fullName>
    </submittedName>
</protein>
<organism evidence="1 2">
    <name type="scientific">Rhizoctonia solani AG-3 Rhs1AP</name>
    <dbReference type="NCBI Taxonomy" id="1086054"/>
    <lineage>
        <taxon>Eukaryota</taxon>
        <taxon>Fungi</taxon>
        <taxon>Dikarya</taxon>
        <taxon>Basidiomycota</taxon>
        <taxon>Agaricomycotina</taxon>
        <taxon>Agaricomycetes</taxon>
        <taxon>Cantharellales</taxon>
        <taxon>Ceratobasidiaceae</taxon>
        <taxon>Rhizoctonia</taxon>
    </lineage>
</organism>
<comment type="caution">
    <text evidence="1">The sequence shown here is derived from an EMBL/GenBank/DDBJ whole genome shotgun (WGS) entry which is preliminary data.</text>
</comment>
<dbReference type="OrthoDB" id="3139007at2759"/>
<evidence type="ECO:0000313" key="1">
    <source>
        <dbReference type="EMBL" id="EUC63652.1"/>
    </source>
</evidence>